<dbReference type="GO" id="GO:0008422">
    <property type="term" value="F:beta-glucosidase activity"/>
    <property type="evidence" value="ECO:0007669"/>
    <property type="project" value="UniProtKB-EC"/>
</dbReference>
<feature type="binding site" evidence="10">
    <location>
        <position position="305"/>
    </location>
    <ligand>
        <name>substrate</name>
    </ligand>
</feature>
<sequence length="465" mass="53261">MSKSEENKTRNLTSKDFGDNFIWGVSTAAYQIEGSHNKNGKSASIWDDFSSKKGTIYQDQDGTIACDFYERYKEDILLMKSMHITNFRFSISWTRILPNGVGEVNKEGVGFYNNVINFCLECGITPWVTLYHWDLPQILEDKGGWANREIVSWFSEFATVCATSFGDRVKNWMVLNEPMVFTGAGYFLGVHAPGKKGLKYFLPAVHHAVLCQAKGGRILRELVENATIGTTFSCSQITPHSSKKRDLVAAKKADAMLNRLFIEPSLGLGYPIEDVSVLKRIEKYCKPEDKEDSIFEFDFIGVQNYTREIVKHSHFVPYLKAKIIKASNRNVKITQMDWEVYPPSIYKMLKKFDAYPGVKSVIVTENGAAFNDVVVNEGVYDEDRTAYLQDYIKEVKRAKEKGVNVNGYFVWTFTDNFEWAEGYYPRFGLVHVDFETQKRSIKKSGHWYSKLIKPLKKEKPMETSV</sequence>
<feature type="active site" description="Nucleophile" evidence="9 11">
    <location>
        <position position="365"/>
    </location>
</feature>
<dbReference type="InterPro" id="IPR017736">
    <property type="entry name" value="Glyco_hydro_1_beta-glucosidase"/>
</dbReference>
<feature type="binding site" evidence="10">
    <location>
        <begin position="418"/>
        <end position="419"/>
    </location>
    <ligand>
        <name>substrate</name>
    </ligand>
</feature>
<dbReference type="SUPFAM" id="SSF51445">
    <property type="entry name" value="(Trans)glycosidases"/>
    <property type="match status" value="1"/>
</dbReference>
<dbReference type="NCBIfam" id="TIGR03356">
    <property type="entry name" value="BGL"/>
    <property type="match status" value="1"/>
</dbReference>
<dbReference type="PRINTS" id="PR00131">
    <property type="entry name" value="GLHYDRLASE1"/>
</dbReference>
<evidence type="ECO:0000256" key="3">
    <source>
        <dbReference type="ARBA" id="ARBA00012744"/>
    </source>
</evidence>
<dbReference type="FunFam" id="3.20.20.80:FF:000004">
    <property type="entry name" value="Beta-glucosidase 6-phospho-beta-glucosidase"/>
    <property type="match status" value="1"/>
</dbReference>
<reference evidence="13 14" key="1">
    <citation type="submission" date="2018-10" db="EMBL/GenBank/DDBJ databases">
        <title>Genomic Encyclopedia of Archaeal and Bacterial Type Strains, Phase II (KMG-II): from individual species to whole genera.</title>
        <authorList>
            <person name="Goeker M."/>
        </authorList>
    </citation>
    <scope>NUCLEOTIDE SEQUENCE [LARGE SCALE GENOMIC DNA]</scope>
    <source>
        <strain evidence="13 14">DSM 25230</strain>
    </source>
</reference>
<dbReference type="PROSITE" id="PS00653">
    <property type="entry name" value="GLYCOSYL_HYDROL_F1_2"/>
    <property type="match status" value="1"/>
</dbReference>
<feature type="active site" description="Proton donor" evidence="9">
    <location>
        <position position="177"/>
    </location>
</feature>
<evidence type="ECO:0000256" key="5">
    <source>
        <dbReference type="ARBA" id="ARBA00023001"/>
    </source>
</evidence>
<dbReference type="RefSeq" id="WP_121063661.1">
    <property type="nucleotide sequence ID" value="NZ_RBIQ01000007.1"/>
</dbReference>
<evidence type="ECO:0000313" key="13">
    <source>
        <dbReference type="EMBL" id="RKR14441.1"/>
    </source>
</evidence>
<dbReference type="Gene3D" id="3.20.20.80">
    <property type="entry name" value="Glycosidases"/>
    <property type="match status" value="1"/>
</dbReference>
<evidence type="ECO:0000256" key="1">
    <source>
        <dbReference type="ARBA" id="ARBA00000448"/>
    </source>
</evidence>
<evidence type="ECO:0000256" key="7">
    <source>
        <dbReference type="ARBA" id="ARBA00023295"/>
    </source>
</evidence>
<dbReference type="PROSITE" id="PS00572">
    <property type="entry name" value="GLYCOSYL_HYDROL_F1_1"/>
    <property type="match status" value="1"/>
</dbReference>
<evidence type="ECO:0000256" key="4">
    <source>
        <dbReference type="ARBA" id="ARBA00022801"/>
    </source>
</evidence>
<dbReference type="InterPro" id="IPR018120">
    <property type="entry name" value="Glyco_hydro_1_AS"/>
</dbReference>
<evidence type="ECO:0000256" key="10">
    <source>
        <dbReference type="PIRSR" id="PIRSR617736-2"/>
    </source>
</evidence>
<protein>
    <recommendedName>
        <fullName evidence="3 12">Beta-glucosidase</fullName>
        <ecNumber evidence="3 12">3.2.1.21</ecNumber>
    </recommendedName>
</protein>
<feature type="binding site" evidence="10">
    <location>
        <position position="31"/>
    </location>
    <ligand>
        <name>substrate</name>
    </ligand>
</feature>
<dbReference type="GO" id="GO:0030245">
    <property type="term" value="P:cellulose catabolic process"/>
    <property type="evidence" value="ECO:0007669"/>
    <property type="project" value="UniProtKB-KW"/>
</dbReference>
<dbReference type="PANTHER" id="PTHR10353">
    <property type="entry name" value="GLYCOSYL HYDROLASE"/>
    <property type="match status" value="1"/>
</dbReference>
<evidence type="ECO:0000313" key="14">
    <source>
        <dbReference type="Proteomes" id="UP000269412"/>
    </source>
</evidence>
<dbReference type="GO" id="GO:0005829">
    <property type="term" value="C:cytosol"/>
    <property type="evidence" value="ECO:0007669"/>
    <property type="project" value="TreeGrafter"/>
</dbReference>
<keyword evidence="8" id="KW-0624">Polysaccharide degradation</keyword>
<evidence type="ECO:0000256" key="11">
    <source>
        <dbReference type="PROSITE-ProRule" id="PRU10055"/>
    </source>
</evidence>
<keyword evidence="7 12" id="KW-0326">Glycosidase</keyword>
<accession>A0A495ECN7</accession>
<dbReference type="Proteomes" id="UP000269412">
    <property type="component" value="Unassembled WGS sequence"/>
</dbReference>
<keyword evidence="6" id="KW-0119">Carbohydrate metabolism</keyword>
<organism evidence="13 14">
    <name type="scientific">Maribacter vaceletii</name>
    <dbReference type="NCBI Taxonomy" id="1206816"/>
    <lineage>
        <taxon>Bacteria</taxon>
        <taxon>Pseudomonadati</taxon>
        <taxon>Bacteroidota</taxon>
        <taxon>Flavobacteriia</taxon>
        <taxon>Flavobacteriales</taxon>
        <taxon>Flavobacteriaceae</taxon>
        <taxon>Maribacter</taxon>
    </lineage>
</organism>
<keyword evidence="14" id="KW-1185">Reference proteome</keyword>
<keyword evidence="4 12" id="KW-0378">Hydrolase</keyword>
<evidence type="ECO:0000256" key="2">
    <source>
        <dbReference type="ARBA" id="ARBA00010838"/>
    </source>
</evidence>
<dbReference type="EC" id="3.2.1.21" evidence="3 12"/>
<dbReference type="AlphaFoldDB" id="A0A495ECN7"/>
<dbReference type="InterPro" id="IPR001360">
    <property type="entry name" value="Glyco_hydro_1"/>
</dbReference>
<dbReference type="OrthoDB" id="9765195at2"/>
<feature type="binding site" evidence="10">
    <location>
        <position position="132"/>
    </location>
    <ligand>
        <name>substrate</name>
    </ligand>
</feature>
<dbReference type="PANTHER" id="PTHR10353:SF36">
    <property type="entry name" value="LP05116P"/>
    <property type="match status" value="1"/>
</dbReference>
<keyword evidence="5" id="KW-0136">Cellulose degradation</keyword>
<evidence type="ECO:0000256" key="8">
    <source>
        <dbReference type="ARBA" id="ARBA00023326"/>
    </source>
</evidence>
<feature type="binding site" evidence="10">
    <location>
        <position position="176"/>
    </location>
    <ligand>
        <name>substrate</name>
    </ligand>
</feature>
<gene>
    <name evidence="13" type="ORF">CLV91_0517</name>
</gene>
<evidence type="ECO:0000256" key="12">
    <source>
        <dbReference type="RuleBase" id="RU361175"/>
    </source>
</evidence>
<feature type="binding site" evidence="10">
    <location>
        <position position="411"/>
    </location>
    <ligand>
        <name>substrate</name>
    </ligand>
</feature>
<dbReference type="InterPro" id="IPR033132">
    <property type="entry name" value="GH_1_N_CS"/>
</dbReference>
<dbReference type="EMBL" id="RBIQ01000007">
    <property type="protein sequence ID" value="RKR14441.1"/>
    <property type="molecule type" value="Genomic_DNA"/>
</dbReference>
<evidence type="ECO:0000256" key="6">
    <source>
        <dbReference type="ARBA" id="ARBA00023277"/>
    </source>
</evidence>
<proteinExistence type="inferred from homology"/>
<comment type="catalytic activity">
    <reaction evidence="1 12">
        <text>Hydrolysis of terminal, non-reducing beta-D-glucosyl residues with release of beta-D-glucose.</text>
        <dbReference type="EC" id="3.2.1.21"/>
    </reaction>
</comment>
<comment type="caution">
    <text evidence="13">The sequence shown here is derived from an EMBL/GenBank/DDBJ whole genome shotgun (WGS) entry which is preliminary data.</text>
</comment>
<dbReference type="Pfam" id="PF00232">
    <property type="entry name" value="Glyco_hydro_1"/>
    <property type="match status" value="1"/>
</dbReference>
<name>A0A495ECN7_9FLAO</name>
<comment type="similarity">
    <text evidence="2 12">Belongs to the glycosyl hydrolase 1 family.</text>
</comment>
<evidence type="ECO:0000256" key="9">
    <source>
        <dbReference type="PIRSR" id="PIRSR617736-1"/>
    </source>
</evidence>
<dbReference type="InterPro" id="IPR017853">
    <property type="entry name" value="GH"/>
</dbReference>